<evidence type="ECO:0000313" key="4">
    <source>
        <dbReference type="Proteomes" id="UP000509383"/>
    </source>
</evidence>
<dbReference type="SMART" id="SM00332">
    <property type="entry name" value="PP2Cc"/>
    <property type="match status" value="1"/>
</dbReference>
<gene>
    <name evidence="3" type="ORF">TUM18999_15810</name>
</gene>
<proteinExistence type="predicted"/>
<sequence length="267" mass="28588">MGMTPGQEPLGYAAQSVAGRVRDHNEDALLCRPALGLWAVADGMGGHSCGEVASAIALETLERELTRGLDLEAAVHAANLAVLEAAEGLDDERRGMGTTLVAVRFQGTDFELAWVGDSRAYRIDAAGIHQISRDHSWVQALVDAGQMTPEQARTDARRNVITQCLGRDDQALEVGLLSGSLLPGELLLLCSDGLSGELDDEEIHAQCNKARTLDGMVDQLIVLANSHGGRDNISCIVLGLPAQEQEPAKAPPPRSFLSRLFNPRKPR</sequence>
<dbReference type="RefSeq" id="WP_263153158.1">
    <property type="nucleotide sequence ID" value="NZ_CP106785.1"/>
</dbReference>
<evidence type="ECO:0000259" key="2">
    <source>
        <dbReference type="PROSITE" id="PS51746"/>
    </source>
</evidence>
<dbReference type="Gene3D" id="3.60.40.10">
    <property type="entry name" value="PPM-type phosphatase domain"/>
    <property type="match status" value="1"/>
</dbReference>
<organism evidence="3 4">
    <name type="scientific">Pseudomonas tohonis</name>
    <dbReference type="NCBI Taxonomy" id="2725477"/>
    <lineage>
        <taxon>Bacteria</taxon>
        <taxon>Pseudomonadati</taxon>
        <taxon>Pseudomonadota</taxon>
        <taxon>Gammaproteobacteria</taxon>
        <taxon>Pseudomonadales</taxon>
        <taxon>Pseudomonadaceae</taxon>
        <taxon>Pseudomonas</taxon>
    </lineage>
</organism>
<dbReference type="PROSITE" id="PS51746">
    <property type="entry name" value="PPM_2"/>
    <property type="match status" value="1"/>
</dbReference>
<feature type="domain" description="PPM-type phosphatase" evidence="2">
    <location>
        <begin position="11"/>
        <end position="240"/>
    </location>
</feature>
<dbReference type="SMART" id="SM00331">
    <property type="entry name" value="PP2C_SIG"/>
    <property type="match status" value="1"/>
</dbReference>
<feature type="region of interest" description="Disordered" evidence="1">
    <location>
        <begin position="244"/>
        <end position="267"/>
    </location>
</feature>
<dbReference type="PANTHER" id="PTHR47992">
    <property type="entry name" value="PROTEIN PHOSPHATASE"/>
    <property type="match status" value="1"/>
</dbReference>
<evidence type="ECO:0000313" key="3">
    <source>
        <dbReference type="EMBL" id="BCG23390.1"/>
    </source>
</evidence>
<protein>
    <submittedName>
        <fullName evidence="3">Protein phosphatase</fullName>
    </submittedName>
</protein>
<dbReference type="EMBL" id="AP023189">
    <property type="protein sequence ID" value="BCG23390.1"/>
    <property type="molecule type" value="Genomic_DNA"/>
</dbReference>
<evidence type="ECO:0000256" key="1">
    <source>
        <dbReference type="SAM" id="MobiDB-lite"/>
    </source>
</evidence>
<dbReference type="AlphaFoldDB" id="A0A6J4E138"/>
<dbReference type="Proteomes" id="UP000509383">
    <property type="component" value="Chromosome"/>
</dbReference>
<dbReference type="GO" id="GO:0004722">
    <property type="term" value="F:protein serine/threonine phosphatase activity"/>
    <property type="evidence" value="ECO:0007669"/>
    <property type="project" value="InterPro"/>
</dbReference>
<dbReference type="InterPro" id="IPR001932">
    <property type="entry name" value="PPM-type_phosphatase-like_dom"/>
</dbReference>
<reference evidence="3 4" key="1">
    <citation type="submission" date="2020-05" db="EMBL/GenBank/DDBJ databases">
        <title>Characterization of novel class B3 metallo-beta-lactamase from novel Pseudomonas species.</title>
        <authorList>
            <person name="Yamada K."/>
            <person name="Aoki K."/>
            <person name="Ishii Y."/>
        </authorList>
    </citation>
    <scope>NUCLEOTIDE SEQUENCE [LARGE SCALE GENOMIC DNA]</scope>
    <source>
        <strain evidence="3 4">TUM18999</strain>
    </source>
</reference>
<dbReference type="InterPro" id="IPR015655">
    <property type="entry name" value="PP2C"/>
</dbReference>
<dbReference type="SUPFAM" id="SSF81606">
    <property type="entry name" value="PP2C-like"/>
    <property type="match status" value="1"/>
</dbReference>
<dbReference type="InterPro" id="IPR036457">
    <property type="entry name" value="PPM-type-like_dom_sf"/>
</dbReference>
<dbReference type="KEGG" id="ptw:TUM18999_15810"/>
<dbReference type="Pfam" id="PF13672">
    <property type="entry name" value="PP2C_2"/>
    <property type="match status" value="1"/>
</dbReference>
<accession>A0A6J4E138</accession>
<name>A0A6J4E138_9PSED</name>
<dbReference type="CDD" id="cd00143">
    <property type="entry name" value="PP2Cc"/>
    <property type="match status" value="1"/>
</dbReference>